<dbReference type="AlphaFoldDB" id="A0A9P7G8C8"/>
<protein>
    <submittedName>
        <fullName evidence="2">Uncharacterized protein</fullName>
    </submittedName>
</protein>
<proteinExistence type="predicted"/>
<evidence type="ECO:0000313" key="2">
    <source>
        <dbReference type="EMBL" id="KAG5645774.1"/>
    </source>
</evidence>
<accession>A0A9P7G8C8</accession>
<feature type="compositionally biased region" description="Polar residues" evidence="1">
    <location>
        <begin position="46"/>
        <end position="60"/>
    </location>
</feature>
<dbReference type="Proteomes" id="UP000775547">
    <property type="component" value="Unassembled WGS sequence"/>
</dbReference>
<reference evidence="2" key="2">
    <citation type="submission" date="2021-10" db="EMBL/GenBank/DDBJ databases">
        <title>Phylogenomics reveals ancestral predisposition of the termite-cultivated fungus Termitomyces towards a domesticated lifestyle.</title>
        <authorList>
            <person name="Auxier B."/>
            <person name="Grum-Grzhimaylo A."/>
            <person name="Cardenas M.E."/>
            <person name="Lodge J.D."/>
            <person name="Laessoe T."/>
            <person name="Pedersen O."/>
            <person name="Smith M.E."/>
            <person name="Kuyper T.W."/>
            <person name="Franco-Molano E.A."/>
            <person name="Baroni T.J."/>
            <person name="Aanen D.K."/>
        </authorList>
    </citation>
    <scope>NUCLEOTIDE SEQUENCE</scope>
    <source>
        <strain evidence="2">AP01</strain>
        <tissue evidence="2">Mycelium</tissue>
    </source>
</reference>
<evidence type="ECO:0000256" key="1">
    <source>
        <dbReference type="SAM" id="MobiDB-lite"/>
    </source>
</evidence>
<reference evidence="2" key="1">
    <citation type="submission" date="2020-07" db="EMBL/GenBank/DDBJ databases">
        <authorList>
            <person name="Nieuwenhuis M."/>
            <person name="Van De Peppel L.J.J."/>
        </authorList>
    </citation>
    <scope>NUCLEOTIDE SEQUENCE</scope>
    <source>
        <strain evidence="2">AP01</strain>
        <tissue evidence="2">Mycelium</tissue>
    </source>
</reference>
<name>A0A9P7G8C8_9AGAR</name>
<comment type="caution">
    <text evidence="2">The sequence shown here is derived from an EMBL/GenBank/DDBJ whole genome shotgun (WGS) entry which is preliminary data.</text>
</comment>
<gene>
    <name evidence="2" type="ORF">DXG03_005311</name>
</gene>
<dbReference type="OrthoDB" id="3262664at2759"/>
<organism evidence="2 3">
    <name type="scientific">Asterophora parasitica</name>
    <dbReference type="NCBI Taxonomy" id="117018"/>
    <lineage>
        <taxon>Eukaryota</taxon>
        <taxon>Fungi</taxon>
        <taxon>Dikarya</taxon>
        <taxon>Basidiomycota</taxon>
        <taxon>Agaricomycotina</taxon>
        <taxon>Agaricomycetes</taxon>
        <taxon>Agaricomycetidae</taxon>
        <taxon>Agaricales</taxon>
        <taxon>Tricholomatineae</taxon>
        <taxon>Lyophyllaceae</taxon>
        <taxon>Asterophora</taxon>
    </lineage>
</organism>
<keyword evidence="3" id="KW-1185">Reference proteome</keyword>
<sequence>MSFSIDDLAASLSTSHIGQEALDLAALQAQLAQSLFGQSIAQASNPQRVRSKTSFTQPCNTPTSSSFTSPFHDVRQGQASGSEPSWYFDRPSFDAADITMEEDERMVEALLIPCSTNPTSSLHILSKNATQHLSVRVQTSESSSSSFTSTDPFYVAQYQAQYHNPTPHSAFTQLGELPHQSPFSPAAIAQRRLEHPGTSTPAPPVPTSNSMDTHPFFPTSAAAFDFDH</sequence>
<feature type="region of interest" description="Disordered" evidence="1">
    <location>
        <begin position="46"/>
        <end position="86"/>
    </location>
</feature>
<evidence type="ECO:0000313" key="3">
    <source>
        <dbReference type="Proteomes" id="UP000775547"/>
    </source>
</evidence>
<dbReference type="EMBL" id="JABCKV010000032">
    <property type="protein sequence ID" value="KAG5645774.1"/>
    <property type="molecule type" value="Genomic_DNA"/>
</dbReference>
<feature type="compositionally biased region" description="Low complexity" evidence="1">
    <location>
        <begin position="61"/>
        <end position="71"/>
    </location>
</feature>